<evidence type="ECO:0000256" key="5">
    <source>
        <dbReference type="ARBA" id="ARBA00013194"/>
    </source>
</evidence>
<feature type="compositionally biased region" description="Polar residues" evidence="15">
    <location>
        <begin position="417"/>
        <end position="426"/>
    </location>
</feature>
<feature type="compositionally biased region" description="Basic residues" evidence="15">
    <location>
        <begin position="255"/>
        <end position="264"/>
    </location>
</feature>
<dbReference type="PROSITE" id="PS50072">
    <property type="entry name" value="CSA_PPIASE_2"/>
    <property type="match status" value="1"/>
</dbReference>
<organism evidence="17 18">
    <name type="scientific">Monilinia fructicola</name>
    <name type="common">Brown rot fungus</name>
    <name type="synonym">Ciboria fructicola</name>
    <dbReference type="NCBI Taxonomy" id="38448"/>
    <lineage>
        <taxon>Eukaryota</taxon>
        <taxon>Fungi</taxon>
        <taxon>Dikarya</taxon>
        <taxon>Ascomycota</taxon>
        <taxon>Pezizomycotina</taxon>
        <taxon>Leotiomycetes</taxon>
        <taxon>Helotiales</taxon>
        <taxon>Sclerotiniaceae</taxon>
        <taxon>Monilinia</taxon>
    </lineage>
</organism>
<evidence type="ECO:0000256" key="9">
    <source>
        <dbReference type="ARBA" id="ARBA00023110"/>
    </source>
</evidence>
<dbReference type="PRINTS" id="PR00153">
    <property type="entry name" value="CSAPPISMRASE"/>
</dbReference>
<feature type="compositionally biased region" description="Basic and acidic residues" evidence="15">
    <location>
        <begin position="433"/>
        <end position="449"/>
    </location>
</feature>
<feature type="region of interest" description="Disordered" evidence="15">
    <location>
        <begin position="539"/>
        <end position="566"/>
    </location>
</feature>
<evidence type="ECO:0000259" key="16">
    <source>
        <dbReference type="PROSITE" id="PS50072"/>
    </source>
</evidence>
<evidence type="ECO:0000256" key="13">
    <source>
        <dbReference type="ARBA" id="ARBA00038509"/>
    </source>
</evidence>
<dbReference type="PANTHER" id="PTHR45625:SF6">
    <property type="entry name" value="SPLICEOSOME-ASSOCIATED PROTEIN CWC27 HOMOLOG"/>
    <property type="match status" value="1"/>
</dbReference>
<comment type="caution">
    <text evidence="17">The sequence shown here is derived from an EMBL/GenBank/DDBJ whole genome shotgun (WGS) entry which is preliminary data.</text>
</comment>
<dbReference type="PANTHER" id="PTHR45625">
    <property type="entry name" value="PEPTIDYL-PROLYL CIS-TRANS ISOMERASE-RELATED"/>
    <property type="match status" value="1"/>
</dbReference>
<proteinExistence type="inferred from homology"/>
<feature type="region of interest" description="Disordered" evidence="15">
    <location>
        <begin position="382"/>
        <end position="468"/>
    </location>
</feature>
<comment type="similarity">
    <text evidence="13">Belongs to the cyclophilin-type PPIase family. CWC27 subfamily.</text>
</comment>
<evidence type="ECO:0000313" key="17">
    <source>
        <dbReference type="EMBL" id="KAA8571792.1"/>
    </source>
</evidence>
<comment type="subunit">
    <text evidence="4">Associated with the spliceosome.</text>
</comment>
<dbReference type="EC" id="5.2.1.8" evidence="5"/>
<dbReference type="GO" id="GO:0006457">
    <property type="term" value="P:protein folding"/>
    <property type="evidence" value="ECO:0007669"/>
    <property type="project" value="InterPro"/>
</dbReference>
<keyword evidence="6" id="KW-0963">Cytoplasm</keyword>
<dbReference type="Gene3D" id="2.40.100.10">
    <property type="entry name" value="Cyclophilin-like"/>
    <property type="match status" value="1"/>
</dbReference>
<evidence type="ECO:0000256" key="10">
    <source>
        <dbReference type="ARBA" id="ARBA00023187"/>
    </source>
</evidence>
<reference evidence="17 18" key="1">
    <citation type="submission" date="2019-06" db="EMBL/GenBank/DDBJ databases">
        <title>Genome Sequence of the Brown Rot Fungal Pathogen Monilinia fructicola.</title>
        <authorList>
            <person name="De Miccolis Angelini R.M."/>
            <person name="Landi L."/>
            <person name="Abate D."/>
            <person name="Pollastro S."/>
            <person name="Romanazzi G."/>
            <person name="Faretra F."/>
        </authorList>
    </citation>
    <scope>NUCLEOTIDE SEQUENCE [LARGE SCALE GENOMIC DNA]</scope>
    <source>
        <strain evidence="17 18">Mfrc123</strain>
    </source>
</reference>
<keyword evidence="12" id="KW-0539">Nucleus</keyword>
<evidence type="ECO:0000256" key="1">
    <source>
        <dbReference type="ARBA" id="ARBA00000971"/>
    </source>
</evidence>
<dbReference type="InterPro" id="IPR002130">
    <property type="entry name" value="Cyclophilin-type_PPIase_dom"/>
</dbReference>
<dbReference type="InterPro" id="IPR029000">
    <property type="entry name" value="Cyclophilin-like_dom_sf"/>
</dbReference>
<evidence type="ECO:0000256" key="7">
    <source>
        <dbReference type="ARBA" id="ARBA00022664"/>
    </source>
</evidence>
<evidence type="ECO:0000256" key="6">
    <source>
        <dbReference type="ARBA" id="ARBA00022490"/>
    </source>
</evidence>
<keyword evidence="8" id="KW-0747">Spliceosome</keyword>
<feature type="region of interest" description="Disordered" evidence="15">
    <location>
        <begin position="1"/>
        <end position="23"/>
    </location>
</feature>
<evidence type="ECO:0000256" key="12">
    <source>
        <dbReference type="ARBA" id="ARBA00023242"/>
    </source>
</evidence>
<feature type="compositionally biased region" description="Low complexity" evidence="15">
    <location>
        <begin position="311"/>
        <end position="333"/>
    </location>
</feature>
<evidence type="ECO:0000256" key="4">
    <source>
        <dbReference type="ARBA" id="ARBA00011524"/>
    </source>
</evidence>
<dbReference type="Proteomes" id="UP000322873">
    <property type="component" value="Unassembled WGS sequence"/>
</dbReference>
<evidence type="ECO:0000256" key="2">
    <source>
        <dbReference type="ARBA" id="ARBA00004123"/>
    </source>
</evidence>
<evidence type="ECO:0000256" key="3">
    <source>
        <dbReference type="ARBA" id="ARBA00004496"/>
    </source>
</evidence>
<comment type="catalytic activity">
    <reaction evidence="1">
        <text>[protein]-peptidylproline (omega=180) = [protein]-peptidylproline (omega=0)</text>
        <dbReference type="Rhea" id="RHEA:16237"/>
        <dbReference type="Rhea" id="RHEA-COMP:10747"/>
        <dbReference type="Rhea" id="RHEA-COMP:10748"/>
        <dbReference type="ChEBI" id="CHEBI:83833"/>
        <dbReference type="ChEBI" id="CHEBI:83834"/>
        <dbReference type="EC" id="5.2.1.8"/>
    </reaction>
</comment>
<comment type="function">
    <text evidence="14">PPIases accelerate the folding of proteins. It catalyzes the cis-trans isomerization of proline imidic peptide bonds in oligopeptides. Involved in pre-mRNA splicing.</text>
</comment>
<dbReference type="CDD" id="cd01925">
    <property type="entry name" value="cyclophilin_CeCYP16-like"/>
    <property type="match status" value="1"/>
</dbReference>
<dbReference type="EMBL" id="VICG01000005">
    <property type="protein sequence ID" value="KAA8571792.1"/>
    <property type="molecule type" value="Genomic_DNA"/>
</dbReference>
<keyword evidence="11" id="KW-0413">Isomerase</keyword>
<evidence type="ECO:0000256" key="15">
    <source>
        <dbReference type="SAM" id="MobiDB-lite"/>
    </source>
</evidence>
<feature type="compositionally biased region" description="Low complexity" evidence="15">
    <location>
        <begin position="12"/>
        <end position="23"/>
    </location>
</feature>
<dbReference type="GO" id="GO:0005737">
    <property type="term" value="C:cytoplasm"/>
    <property type="evidence" value="ECO:0007669"/>
    <property type="project" value="UniProtKB-SubCell"/>
</dbReference>
<evidence type="ECO:0000256" key="11">
    <source>
        <dbReference type="ARBA" id="ARBA00023235"/>
    </source>
</evidence>
<sequence length="566" mass="62058">MKFSSGRRQNHLATLSTPSTTPTKASFTCRSCHFLRYANMSSLYNLEPQPTASCVLHTTSGDISLELWAQQTPLTCRNFLQHCLDGYYDDTIFHRLVPGFILQGGDPTGTGSGGESIYDGGAFAEENGIWPMEERKGRNAGPRGVGFKDEFHSRIKYNRRGLLGMANEGKDTNGSQFFLTLGDTPELIGKNTLFGRVEGETIYNLARMGEAECGDGERPLYPTRVTGVEVLVNPFKDMVRRERIAKPAAPEKKVPEKKKKRKAGKQLLSFGGDDGEEAVEEPVIKKKAKYDTRIVMDDGTEDHEPELVSQAKTAATKKAPKARSSVSPQSSPEPEARAPAQSLPNRAAKLDRDASSSPEPQVEKVTSLLDRTNAQIAELKASMKRNVQKAPEPEKKKSALEAMIPATSVRGRKRNPNGKSNASNDQAALEILRAFREKLESAPPEKEAAKPTTQEGAEAKAAESGSAGDDEAALCDLHFIANCQSCQSWEAKGEEEEEDDVNDQGWMSHALSFKEDKLGKDLSYRKKAEDELVVIDPREKAKTFEGGDEGEEGGEGWGFHGERVGY</sequence>
<keyword evidence="7" id="KW-0507">mRNA processing</keyword>
<gene>
    <name evidence="17" type="ORF">EYC84_001759</name>
</gene>
<dbReference type="PROSITE" id="PS00170">
    <property type="entry name" value="CSA_PPIASE_1"/>
    <property type="match status" value="1"/>
</dbReference>
<dbReference type="VEuPathDB" id="FungiDB:MFRU_035g00340"/>
<dbReference type="GO" id="GO:0006397">
    <property type="term" value="P:mRNA processing"/>
    <property type="evidence" value="ECO:0007669"/>
    <property type="project" value="UniProtKB-KW"/>
</dbReference>
<feature type="compositionally biased region" description="Basic and acidic residues" evidence="15">
    <location>
        <begin position="243"/>
        <end position="254"/>
    </location>
</feature>
<dbReference type="FunFam" id="2.40.100.10:FF:000034">
    <property type="entry name" value="Peptidyl-prolyl isomerase CWC27 protein"/>
    <property type="match status" value="1"/>
</dbReference>
<name>A0A5M9JVI2_MONFR</name>
<dbReference type="GO" id="GO:0008380">
    <property type="term" value="P:RNA splicing"/>
    <property type="evidence" value="ECO:0007669"/>
    <property type="project" value="UniProtKB-KW"/>
</dbReference>
<protein>
    <recommendedName>
        <fullName evidence="5">peptidylprolyl isomerase</fullName>
        <ecNumber evidence="5">5.2.1.8</ecNumber>
    </recommendedName>
</protein>
<feature type="domain" description="PPIase cyclophilin-type" evidence="16">
    <location>
        <begin position="57"/>
        <end position="230"/>
    </location>
</feature>
<evidence type="ECO:0000256" key="14">
    <source>
        <dbReference type="ARBA" id="ARBA00055615"/>
    </source>
</evidence>
<keyword evidence="10" id="KW-0508">mRNA splicing</keyword>
<dbReference type="GO" id="GO:0071013">
    <property type="term" value="C:catalytic step 2 spliceosome"/>
    <property type="evidence" value="ECO:0007669"/>
    <property type="project" value="TreeGrafter"/>
</dbReference>
<dbReference type="Pfam" id="PF00160">
    <property type="entry name" value="Pro_isomerase"/>
    <property type="match status" value="1"/>
</dbReference>
<dbReference type="InterPro" id="IPR020892">
    <property type="entry name" value="Cyclophilin-type_PPIase_CS"/>
</dbReference>
<evidence type="ECO:0000256" key="8">
    <source>
        <dbReference type="ARBA" id="ARBA00022728"/>
    </source>
</evidence>
<dbReference type="SUPFAM" id="SSF50891">
    <property type="entry name" value="Cyclophilin-like"/>
    <property type="match status" value="1"/>
</dbReference>
<keyword evidence="18" id="KW-1185">Reference proteome</keyword>
<dbReference type="GO" id="GO:0003755">
    <property type="term" value="F:peptidyl-prolyl cis-trans isomerase activity"/>
    <property type="evidence" value="ECO:0007669"/>
    <property type="project" value="UniProtKB-KW"/>
</dbReference>
<feature type="region of interest" description="Disordered" evidence="15">
    <location>
        <begin position="243"/>
        <end position="370"/>
    </location>
</feature>
<accession>A0A5M9JVI2</accession>
<comment type="subcellular location">
    <subcellularLocation>
        <location evidence="3">Cytoplasm</location>
    </subcellularLocation>
    <subcellularLocation>
        <location evidence="2">Nucleus</location>
    </subcellularLocation>
</comment>
<evidence type="ECO:0000313" key="18">
    <source>
        <dbReference type="Proteomes" id="UP000322873"/>
    </source>
</evidence>
<dbReference type="AlphaFoldDB" id="A0A5M9JVI2"/>
<dbReference type="InterPro" id="IPR044666">
    <property type="entry name" value="Cyclophilin_A-like"/>
</dbReference>
<keyword evidence="9" id="KW-0697">Rotamase</keyword>